<evidence type="ECO:0000313" key="2">
    <source>
        <dbReference type="EMBL" id="TRX99345.1"/>
    </source>
</evidence>
<reference evidence="2 3" key="1">
    <citation type="submission" date="2019-07" db="EMBL/GenBank/DDBJ databases">
        <title>Genome sequence of Acholeplasma laidlawii strain with increased resistance to erythromycin.</title>
        <authorList>
            <person name="Medvedeva E.S."/>
            <person name="Baranova N.B."/>
            <person name="Siniagina M.N."/>
            <person name="Mouzykantov A."/>
            <person name="Chernova O.A."/>
            <person name="Chernov V.M."/>
        </authorList>
    </citation>
    <scope>NUCLEOTIDE SEQUENCE [LARGE SCALE GENOMIC DNA]</scope>
    <source>
        <strain evidence="2 3">PG8REry</strain>
    </source>
</reference>
<proteinExistence type="predicted"/>
<dbReference type="AlphaFoldDB" id="A0A553IGL5"/>
<gene>
    <name evidence="2" type="ORF">FNV44_06500</name>
</gene>
<sequence>MIVKDILKIKFSSRRRYALFIFLAACVVCGFTIFDMNVNANDQSMVVFNWIIIGVTGLLALFGVYIAVGATLDISALKKDKLPVINALFTKYNRRGISPKDNKEIVYTGQVFLDLDTNEEKMIIVTNVEINKKYKIMYGKHTNIGVVLQKL</sequence>
<name>A0A553IGL5_ACHLA</name>
<evidence type="ECO:0000313" key="3">
    <source>
        <dbReference type="Proteomes" id="UP000315938"/>
    </source>
</evidence>
<dbReference type="RefSeq" id="WP_012243313.1">
    <property type="nucleotide sequence ID" value="NZ_JACAOE010000002.1"/>
</dbReference>
<dbReference type="GeneID" id="41339520"/>
<feature type="transmembrane region" description="Helical" evidence="1">
    <location>
        <begin position="17"/>
        <end position="34"/>
    </location>
</feature>
<feature type="transmembrane region" description="Helical" evidence="1">
    <location>
        <begin position="46"/>
        <end position="72"/>
    </location>
</feature>
<comment type="caution">
    <text evidence="2">The sequence shown here is derived from an EMBL/GenBank/DDBJ whole genome shotgun (WGS) entry which is preliminary data.</text>
</comment>
<dbReference type="EMBL" id="VKID01000002">
    <property type="protein sequence ID" value="TRX99345.1"/>
    <property type="molecule type" value="Genomic_DNA"/>
</dbReference>
<keyword evidence="1" id="KW-0472">Membrane</keyword>
<accession>A0A553IGL5</accession>
<keyword evidence="1" id="KW-1133">Transmembrane helix</keyword>
<evidence type="ECO:0000256" key="1">
    <source>
        <dbReference type="SAM" id="Phobius"/>
    </source>
</evidence>
<protein>
    <submittedName>
        <fullName evidence="2">Uncharacterized protein</fullName>
    </submittedName>
</protein>
<dbReference type="Proteomes" id="UP000315938">
    <property type="component" value="Unassembled WGS sequence"/>
</dbReference>
<keyword evidence="1" id="KW-0812">Transmembrane</keyword>
<organism evidence="2 3">
    <name type="scientific">Acholeplasma laidlawii</name>
    <dbReference type="NCBI Taxonomy" id="2148"/>
    <lineage>
        <taxon>Bacteria</taxon>
        <taxon>Bacillati</taxon>
        <taxon>Mycoplasmatota</taxon>
        <taxon>Mollicutes</taxon>
        <taxon>Acholeplasmatales</taxon>
        <taxon>Acholeplasmataceae</taxon>
        <taxon>Acholeplasma</taxon>
    </lineage>
</organism>